<reference evidence="1" key="1">
    <citation type="submission" date="2014-11" db="EMBL/GenBank/DDBJ databases">
        <authorList>
            <person name="Amaro Gonzalez C."/>
        </authorList>
    </citation>
    <scope>NUCLEOTIDE SEQUENCE</scope>
</reference>
<evidence type="ECO:0000313" key="1">
    <source>
        <dbReference type="EMBL" id="JAH53945.1"/>
    </source>
</evidence>
<dbReference type="EMBL" id="GBXM01054632">
    <property type="protein sequence ID" value="JAH53945.1"/>
    <property type="molecule type" value="Transcribed_RNA"/>
</dbReference>
<dbReference type="AlphaFoldDB" id="A0A0E9TM60"/>
<accession>A0A0E9TM60</accession>
<organism evidence="1">
    <name type="scientific">Anguilla anguilla</name>
    <name type="common">European freshwater eel</name>
    <name type="synonym">Muraena anguilla</name>
    <dbReference type="NCBI Taxonomy" id="7936"/>
    <lineage>
        <taxon>Eukaryota</taxon>
        <taxon>Metazoa</taxon>
        <taxon>Chordata</taxon>
        <taxon>Craniata</taxon>
        <taxon>Vertebrata</taxon>
        <taxon>Euteleostomi</taxon>
        <taxon>Actinopterygii</taxon>
        <taxon>Neopterygii</taxon>
        <taxon>Teleostei</taxon>
        <taxon>Anguilliformes</taxon>
        <taxon>Anguillidae</taxon>
        <taxon>Anguilla</taxon>
    </lineage>
</organism>
<sequence length="19" mass="2323">MMYSCSNYELKSHDFLLKI</sequence>
<proteinExistence type="predicted"/>
<protein>
    <submittedName>
        <fullName evidence="1">Uncharacterized protein</fullName>
    </submittedName>
</protein>
<name>A0A0E9TM60_ANGAN</name>
<reference evidence="1" key="2">
    <citation type="journal article" date="2015" name="Fish Shellfish Immunol.">
        <title>Early steps in the European eel (Anguilla anguilla)-Vibrio vulnificus interaction in the gills: Role of the RtxA13 toxin.</title>
        <authorList>
            <person name="Callol A."/>
            <person name="Pajuelo D."/>
            <person name="Ebbesson L."/>
            <person name="Teles M."/>
            <person name="MacKenzie S."/>
            <person name="Amaro C."/>
        </authorList>
    </citation>
    <scope>NUCLEOTIDE SEQUENCE</scope>
</reference>